<comment type="caution">
    <text evidence="2">The sequence shown here is derived from an EMBL/GenBank/DDBJ whole genome shotgun (WGS) entry which is preliminary data.</text>
</comment>
<protein>
    <submittedName>
        <fullName evidence="2">Sel1 repeat family protein</fullName>
    </submittedName>
</protein>
<name>A0A545T6E8_9GAMM</name>
<dbReference type="Pfam" id="PF08238">
    <property type="entry name" value="Sel1"/>
    <property type="match status" value="2"/>
</dbReference>
<evidence type="ECO:0000313" key="2">
    <source>
        <dbReference type="EMBL" id="TQV72796.1"/>
    </source>
</evidence>
<dbReference type="AlphaFoldDB" id="A0A545T6E8"/>
<dbReference type="InterPro" id="IPR006597">
    <property type="entry name" value="Sel1-like"/>
</dbReference>
<keyword evidence="3" id="KW-1185">Reference proteome</keyword>
<accession>A0A545T6E8</accession>
<evidence type="ECO:0000256" key="1">
    <source>
        <dbReference type="SAM" id="Phobius"/>
    </source>
</evidence>
<dbReference type="InterPro" id="IPR050767">
    <property type="entry name" value="Sel1_AlgK"/>
</dbReference>
<dbReference type="OrthoDB" id="9204495at2"/>
<feature type="transmembrane region" description="Helical" evidence="1">
    <location>
        <begin position="12"/>
        <end position="33"/>
    </location>
</feature>
<dbReference type="PANTHER" id="PTHR11102">
    <property type="entry name" value="SEL-1-LIKE PROTEIN"/>
    <property type="match status" value="1"/>
</dbReference>
<reference evidence="2 3" key="1">
    <citation type="submission" date="2019-06" db="EMBL/GenBank/DDBJ databases">
        <title>Draft genome of Aliikangiella marina GYP-15.</title>
        <authorList>
            <person name="Wang G."/>
        </authorList>
    </citation>
    <scope>NUCLEOTIDE SEQUENCE [LARGE SCALE GENOMIC DNA]</scope>
    <source>
        <strain evidence="2 3">GYP-15</strain>
    </source>
</reference>
<dbReference type="SMART" id="SM00671">
    <property type="entry name" value="SEL1"/>
    <property type="match status" value="2"/>
</dbReference>
<dbReference type="EMBL" id="VIKR01000004">
    <property type="protein sequence ID" value="TQV72796.1"/>
    <property type="molecule type" value="Genomic_DNA"/>
</dbReference>
<dbReference type="SUPFAM" id="SSF81901">
    <property type="entry name" value="HCP-like"/>
    <property type="match status" value="1"/>
</dbReference>
<dbReference type="Gene3D" id="1.25.40.10">
    <property type="entry name" value="Tetratricopeptide repeat domain"/>
    <property type="match status" value="1"/>
</dbReference>
<dbReference type="InterPro" id="IPR011990">
    <property type="entry name" value="TPR-like_helical_dom_sf"/>
</dbReference>
<dbReference type="PANTHER" id="PTHR11102:SF147">
    <property type="entry name" value="SEL1L ADAPTOR SUBUNIT OF ERAD E3 UBIQUITIN LIGASE"/>
    <property type="match status" value="1"/>
</dbReference>
<evidence type="ECO:0000313" key="3">
    <source>
        <dbReference type="Proteomes" id="UP000317839"/>
    </source>
</evidence>
<organism evidence="2 3">
    <name type="scientific">Aliikangiella marina</name>
    <dbReference type="NCBI Taxonomy" id="1712262"/>
    <lineage>
        <taxon>Bacteria</taxon>
        <taxon>Pseudomonadati</taxon>
        <taxon>Pseudomonadota</taxon>
        <taxon>Gammaproteobacteria</taxon>
        <taxon>Oceanospirillales</taxon>
        <taxon>Pleioneaceae</taxon>
        <taxon>Aliikangiella</taxon>
    </lineage>
</organism>
<gene>
    <name evidence="2" type="ORF">FLL45_15110</name>
</gene>
<sequence>MMQSMVSHIKQAEVKAVSLTSFLIFGLIIFSLYSSNSRAALMSESDEAIKAQTIKSKVCGDKSCKIVFKKLREYGRNGNPKAQAALSLLYLTGTGTEQNSALGVGYMRKAARQGLSFAQFELGVMYILGEQVEKDVIKGTKLIERAANAGFRPAIATLKNDSVSSKDAMANNFDGERLLVMTNIPTLSDLVEYLKMEGAASEGQTGSRLAGRGCTNSSLSCISYKINTSRGVMDWNVFLQQYGAMMSTL</sequence>
<proteinExistence type="predicted"/>
<dbReference type="GO" id="GO:0036503">
    <property type="term" value="P:ERAD pathway"/>
    <property type="evidence" value="ECO:0007669"/>
    <property type="project" value="TreeGrafter"/>
</dbReference>
<keyword evidence="1" id="KW-0812">Transmembrane</keyword>
<keyword evidence="1" id="KW-1133">Transmembrane helix</keyword>
<keyword evidence="1" id="KW-0472">Membrane</keyword>
<dbReference type="Proteomes" id="UP000317839">
    <property type="component" value="Unassembled WGS sequence"/>
</dbReference>